<evidence type="ECO:0000256" key="1">
    <source>
        <dbReference type="ARBA" id="ARBA00022670"/>
    </source>
</evidence>
<dbReference type="GO" id="GO:0046872">
    <property type="term" value="F:metal ion binding"/>
    <property type="evidence" value="ECO:0007669"/>
    <property type="project" value="UniProtKB-KW"/>
</dbReference>
<keyword evidence="2" id="KW-0479">Metal-binding</keyword>
<dbReference type="EMBL" id="KE127178">
    <property type="protein sequence ID" value="EPB65757.1"/>
    <property type="molecule type" value="Genomic_DNA"/>
</dbReference>
<keyword evidence="4" id="KW-0862">Zinc</keyword>
<evidence type="ECO:0000259" key="6">
    <source>
        <dbReference type="PROSITE" id="PS50249"/>
    </source>
</evidence>
<sequence>MNINELRRIKGIGTAKAITLCAAIELGKRRQIIGSKERCRITSSESAFNLLSFDLQDLTHEEFHVLYLNRGNYLLQKKRVSVGGLAGTTADGKIIFKTALELNACGIILAHNHPSGKIAPSEQDKRLTRQLKEFGRLIDIDILDHLIISDKGYYSFADTGMM</sequence>
<dbReference type="PANTHER" id="PTHR30471">
    <property type="entry name" value="DNA REPAIR PROTEIN RADC"/>
    <property type="match status" value="1"/>
</dbReference>
<reference evidence="7 8" key="1">
    <citation type="submission" date="2013-05" db="EMBL/GenBank/DDBJ databases">
        <title>Draft genome of the parasitic nematode Anyclostoma ceylanicum.</title>
        <authorList>
            <person name="Mitreva M."/>
        </authorList>
    </citation>
    <scope>NUCLEOTIDE SEQUENCE [LARGE SCALE GENOMIC DNA]</scope>
</reference>
<dbReference type="AlphaFoldDB" id="A0A0D6LDD4"/>
<proteinExistence type="predicted"/>
<dbReference type="Gene3D" id="3.40.140.10">
    <property type="entry name" value="Cytidine Deaminase, domain 2"/>
    <property type="match status" value="1"/>
</dbReference>
<evidence type="ECO:0000256" key="5">
    <source>
        <dbReference type="ARBA" id="ARBA00023049"/>
    </source>
</evidence>
<dbReference type="GO" id="GO:0006508">
    <property type="term" value="P:proteolysis"/>
    <property type="evidence" value="ECO:0007669"/>
    <property type="project" value="UniProtKB-KW"/>
</dbReference>
<evidence type="ECO:0000256" key="2">
    <source>
        <dbReference type="ARBA" id="ARBA00022723"/>
    </source>
</evidence>
<evidence type="ECO:0000313" key="7">
    <source>
        <dbReference type="EMBL" id="EPB65757.1"/>
    </source>
</evidence>
<dbReference type="InterPro" id="IPR037518">
    <property type="entry name" value="MPN"/>
</dbReference>
<keyword evidence="3" id="KW-0378">Hydrolase</keyword>
<keyword evidence="8" id="KW-1185">Reference proteome</keyword>
<dbReference type="PROSITE" id="PS01302">
    <property type="entry name" value="UPF0758"/>
    <property type="match status" value="1"/>
</dbReference>
<dbReference type="InterPro" id="IPR001405">
    <property type="entry name" value="UPF0758"/>
</dbReference>
<dbReference type="CDD" id="cd08071">
    <property type="entry name" value="MPN_DUF2466"/>
    <property type="match status" value="1"/>
</dbReference>
<name>A0A0D6LDD4_9BILA</name>
<dbReference type="InterPro" id="IPR020891">
    <property type="entry name" value="UPF0758_CS"/>
</dbReference>
<organism evidence="7 8">
    <name type="scientific">Ancylostoma ceylanicum</name>
    <dbReference type="NCBI Taxonomy" id="53326"/>
    <lineage>
        <taxon>Eukaryota</taxon>
        <taxon>Metazoa</taxon>
        <taxon>Ecdysozoa</taxon>
        <taxon>Nematoda</taxon>
        <taxon>Chromadorea</taxon>
        <taxon>Rhabditida</taxon>
        <taxon>Rhabditina</taxon>
        <taxon>Rhabditomorpha</taxon>
        <taxon>Strongyloidea</taxon>
        <taxon>Ancylostomatidae</taxon>
        <taxon>Ancylostomatinae</taxon>
        <taxon>Ancylostoma</taxon>
    </lineage>
</organism>
<evidence type="ECO:0000313" key="8">
    <source>
        <dbReference type="Proteomes" id="UP000054495"/>
    </source>
</evidence>
<dbReference type="InterPro" id="IPR025657">
    <property type="entry name" value="RadC_JAB"/>
</dbReference>
<evidence type="ECO:0000256" key="3">
    <source>
        <dbReference type="ARBA" id="ARBA00022801"/>
    </source>
</evidence>
<protein>
    <submittedName>
        <fullName evidence="7">DNA repair protein RadC family protein</fullName>
    </submittedName>
</protein>
<dbReference type="GO" id="GO:0008237">
    <property type="term" value="F:metallopeptidase activity"/>
    <property type="evidence" value="ECO:0007669"/>
    <property type="project" value="UniProtKB-KW"/>
</dbReference>
<dbReference type="PROSITE" id="PS50249">
    <property type="entry name" value="MPN"/>
    <property type="match status" value="1"/>
</dbReference>
<keyword evidence="1" id="KW-0645">Protease</keyword>
<keyword evidence="5" id="KW-0482">Metalloprotease</keyword>
<dbReference type="NCBIfam" id="TIGR00608">
    <property type="entry name" value="radc"/>
    <property type="match status" value="1"/>
</dbReference>
<dbReference type="Pfam" id="PF04002">
    <property type="entry name" value="RadC"/>
    <property type="match status" value="1"/>
</dbReference>
<dbReference type="PANTHER" id="PTHR30471:SF3">
    <property type="entry name" value="UPF0758 PROTEIN YEES-RELATED"/>
    <property type="match status" value="1"/>
</dbReference>
<dbReference type="Proteomes" id="UP000054495">
    <property type="component" value="Unassembled WGS sequence"/>
</dbReference>
<feature type="domain" description="MPN" evidence="6">
    <location>
        <begin position="40"/>
        <end position="162"/>
    </location>
</feature>
<evidence type="ECO:0000256" key="4">
    <source>
        <dbReference type="ARBA" id="ARBA00022833"/>
    </source>
</evidence>
<accession>A0A0D6LDD4</accession>
<gene>
    <name evidence="7" type="ORF">ANCCEY_15176</name>
</gene>